<comment type="caution">
    <text evidence="2">The sequence shown here is derived from an EMBL/GenBank/DDBJ whole genome shotgun (WGS) entry which is preliminary data.</text>
</comment>
<dbReference type="Proteomes" id="UP000014634">
    <property type="component" value="Unassembled WGS sequence"/>
</dbReference>
<evidence type="ECO:0000259" key="1">
    <source>
        <dbReference type="Pfam" id="PF12245"/>
    </source>
</evidence>
<dbReference type="InterPro" id="IPR014756">
    <property type="entry name" value="Ig_E-set"/>
</dbReference>
<dbReference type="SUPFAM" id="SSF81296">
    <property type="entry name" value="E set domains"/>
    <property type="match status" value="1"/>
</dbReference>
<dbReference type="RefSeq" id="WP_016522720.1">
    <property type="nucleotide sequence ID" value="NZ_KE332517.1"/>
</dbReference>
<proteinExistence type="predicted"/>
<reference evidence="2 3" key="1">
    <citation type="submission" date="2013-04" db="EMBL/GenBank/DDBJ databases">
        <title>The Genome Sequence of Treponema medium ATCC 700293.</title>
        <authorList>
            <consortium name="The Broad Institute Genomics Platform"/>
            <person name="Earl A."/>
            <person name="Ward D."/>
            <person name="Feldgarden M."/>
            <person name="Gevers D."/>
            <person name="Leonetti C."/>
            <person name="Blanton J.M."/>
            <person name="Dewhirst F.E."/>
            <person name="Izard J."/>
            <person name="Walker B."/>
            <person name="Young S."/>
            <person name="Zeng Q."/>
            <person name="Gargeya S."/>
            <person name="Fitzgerald M."/>
            <person name="Haas B."/>
            <person name="Abouelleil A."/>
            <person name="Allen A.W."/>
            <person name="Alvarado L."/>
            <person name="Arachchi H.M."/>
            <person name="Berlin A.M."/>
            <person name="Chapman S.B."/>
            <person name="Gainer-Dewar J."/>
            <person name="Goldberg J."/>
            <person name="Griggs A."/>
            <person name="Gujja S."/>
            <person name="Hansen M."/>
            <person name="Howarth C."/>
            <person name="Imamovic A."/>
            <person name="Ireland A."/>
            <person name="Larimer J."/>
            <person name="McCowan C."/>
            <person name="Murphy C."/>
            <person name="Pearson M."/>
            <person name="Poon T.W."/>
            <person name="Priest M."/>
            <person name="Roberts A."/>
            <person name="Saif S."/>
            <person name="Shea T."/>
            <person name="Sisk P."/>
            <person name="Sykes S."/>
            <person name="Wortman J."/>
            <person name="Nusbaum C."/>
            <person name="Birren B."/>
        </authorList>
    </citation>
    <scope>NUCLEOTIDE SEQUENCE [LARGE SCALE GENOMIC DNA]</scope>
    <source>
        <strain evidence="2 3">ATCC 700293</strain>
    </source>
</reference>
<dbReference type="Pfam" id="PF12245">
    <property type="entry name" value="Big_3_2"/>
    <property type="match status" value="1"/>
</dbReference>
<protein>
    <recommendedName>
        <fullName evidence="1">Ig-like domain-containing protein</fullName>
    </recommendedName>
</protein>
<gene>
    <name evidence="2" type="ORF">HMPREF9195_00750</name>
</gene>
<sequence length="1334" mass="144815">MIKKAGVSSFKLDIDTSKLPEGPTVCWFKAIDKLGAEGISTFLFFIDNTAPVVDFFYPAPSETVSSVFGIAGFASDSVNLKSLSWRMGNQTGDFELVKGNSYWVKEFDVSSLSNKTETIEITAEDIAGNITKVMRTITIDKSLDTPRLTIVQPIANAVIDNSMYLAGSIESTSGVSEIRYRIDRGEEITVPVNMNAFGVPITDISSGTHTVSVYAVNPQGVRGNTETVSFSVIGTKPVIGLEGFSGVVQSVVPDSRTPVTINVSAGAGLDSVSYTIADNTEIPVSIRKGAANTLIRIPIDSSFTGKVVPVAVQASDIYGRAIAQTILIDSQTTAEEEAFVWAEGNKSSDGTFILSDNNILTGVYRPAGEAEIASVELAGSTIPCELSFSGHVIALAITEEGLYKNVRITVTDTEGRTFTSSGINVLIDKTAPVIKLALAEEPRFIKESLELAGTISDISALQSITYTVGDSEAQPLSSAKFSQKIALENYPDGVVVVGVHAVDVLGQKSSAYRTFYKNSQGPKVSLILPREGDKVNGSILVAFKPDNYSVLEKVEYKPEGSNNTWEPMEISPLPHRIIGTASAPIGKGMMFRFTDKAGNVSTYNEYPFEIDTESDKPIIEVHLPEEDAVVVKDFVLSGIIHDDDGVSKVFYQIDNGTIKSLEVKNTFTIPFALTDFTDNEHTISIYAEDIYGVKSNVFKRKVRVSLTSPSVAVQAPASTSIVKDIISIKGTASDKNGIKSIEVSLDNGNTYSKAEGGENWHYDFNTAVIADGTHVVFIKAVDQYGEESRTSTLVNIDNTAPELKFEYPIPGGKYDNELFVSGQVYDEIALKEVVVHIKGLQGQSVPAKFSNTVLEPKLVVSQNINVADLPEGSYNLEIVGSDEAGNVTNIARNFVIDRSNDKGKIELLAPLMGETLVGEFNIYGKISSTIFPESATLYIDGAERDTATISPTGYFNFRITPEGMTEGEHKISVKAEIVKNKPESSAVHSIVYKTTGPWITIDNFAMGDFAVERPYLKGKAGYTLSEEESLLLKDKSTAIGVREAIAAKKLVAVELSFNNGRTFIPLGSKANWKYRLETGDMAEGEHFLLVRARMANNETAVCRMVVSIDKTAPVVTLLTPDEGGTYNQSLTYAGLATDNISVTNVALSLRKGDKYLYGIPKVIQGLHFDVGFWGATLWNAGVGLSFFGSNVKLQLHYGQFLQSQWDLFYKGNVKMRYGGHVVSMKILANVFELPFESFAGPDWSWLYMTGSLGANFSVFTKTQKGTPQVLAAMLAQIEFPRVKLPKKKVKYFRSFAVYTEGQLWFIPTDVSGGSASAIKGVLPHISVGLRFDVF</sequence>
<dbReference type="InterPro" id="IPR013783">
    <property type="entry name" value="Ig-like_fold"/>
</dbReference>
<evidence type="ECO:0000313" key="3">
    <source>
        <dbReference type="Proteomes" id="UP000014634"/>
    </source>
</evidence>
<dbReference type="InterPro" id="IPR022038">
    <property type="entry name" value="Ig-like_bact"/>
</dbReference>
<dbReference type="Pfam" id="PF17957">
    <property type="entry name" value="Big_7"/>
    <property type="match status" value="1"/>
</dbReference>
<evidence type="ECO:0000313" key="2">
    <source>
        <dbReference type="EMBL" id="EPF29464.1"/>
    </source>
</evidence>
<organism evidence="2 3">
    <name type="scientific">Treponema medium ATCC 700293</name>
    <dbReference type="NCBI Taxonomy" id="1125700"/>
    <lineage>
        <taxon>Bacteria</taxon>
        <taxon>Pseudomonadati</taxon>
        <taxon>Spirochaetota</taxon>
        <taxon>Spirochaetia</taxon>
        <taxon>Spirochaetales</taxon>
        <taxon>Treponemataceae</taxon>
        <taxon>Treponema</taxon>
    </lineage>
</organism>
<dbReference type="EMBL" id="ATFE01000004">
    <property type="protein sequence ID" value="EPF29464.1"/>
    <property type="molecule type" value="Genomic_DNA"/>
</dbReference>
<name>A0AA87TFF9_TREMD</name>
<accession>A0AA87TFF9</accession>
<feature type="domain" description="Ig-like" evidence="1">
    <location>
        <begin position="819"/>
        <end position="898"/>
    </location>
</feature>
<dbReference type="Gene3D" id="2.60.40.10">
    <property type="entry name" value="Immunoglobulins"/>
    <property type="match status" value="1"/>
</dbReference>